<dbReference type="Proteomes" id="UP001152797">
    <property type="component" value="Unassembled WGS sequence"/>
</dbReference>
<dbReference type="InterPro" id="IPR038888">
    <property type="entry name" value="CFAP36"/>
</dbReference>
<evidence type="ECO:0000256" key="5">
    <source>
        <dbReference type="ARBA" id="ARBA00022490"/>
    </source>
</evidence>
<feature type="coiled-coil region" evidence="10">
    <location>
        <begin position="164"/>
        <end position="196"/>
    </location>
</feature>
<dbReference type="InterPro" id="IPR042541">
    <property type="entry name" value="BART_sf"/>
</dbReference>
<evidence type="ECO:0000256" key="7">
    <source>
        <dbReference type="ARBA" id="ARBA00023069"/>
    </source>
</evidence>
<feature type="compositionally biased region" description="Pro residues" evidence="11">
    <location>
        <begin position="270"/>
        <end position="282"/>
    </location>
</feature>
<reference evidence="14 15" key="2">
    <citation type="submission" date="2024-05" db="EMBL/GenBank/DDBJ databases">
        <authorList>
            <person name="Chen Y."/>
            <person name="Shah S."/>
            <person name="Dougan E. K."/>
            <person name="Thang M."/>
            <person name="Chan C."/>
        </authorList>
    </citation>
    <scope>NUCLEOTIDE SEQUENCE [LARGE SCALE GENOMIC DNA]</scope>
</reference>
<feature type="domain" description="BART" evidence="12">
    <location>
        <begin position="5"/>
        <end position="115"/>
    </location>
</feature>
<evidence type="ECO:0000256" key="3">
    <source>
        <dbReference type="ARBA" id="ARBA00007460"/>
    </source>
</evidence>
<name>A0A9P1CBT3_9DINO</name>
<evidence type="ECO:0000313" key="15">
    <source>
        <dbReference type="Proteomes" id="UP001152797"/>
    </source>
</evidence>
<reference evidence="13" key="1">
    <citation type="submission" date="2022-10" db="EMBL/GenBank/DDBJ databases">
        <authorList>
            <person name="Chen Y."/>
            <person name="Dougan E. K."/>
            <person name="Chan C."/>
            <person name="Rhodes N."/>
            <person name="Thang M."/>
        </authorList>
    </citation>
    <scope>NUCLEOTIDE SEQUENCE</scope>
</reference>
<evidence type="ECO:0000256" key="1">
    <source>
        <dbReference type="ARBA" id="ARBA00004138"/>
    </source>
</evidence>
<dbReference type="InterPro" id="IPR003903">
    <property type="entry name" value="UIM_dom"/>
</dbReference>
<dbReference type="PANTHER" id="PTHR21532:SF0">
    <property type="entry name" value="CILIA- AND FLAGELLA-ASSOCIATED PROTEIN 36"/>
    <property type="match status" value="1"/>
</dbReference>
<dbReference type="InterPro" id="IPR023379">
    <property type="entry name" value="BART_dom"/>
</dbReference>
<organism evidence="13">
    <name type="scientific">Cladocopium goreaui</name>
    <dbReference type="NCBI Taxonomy" id="2562237"/>
    <lineage>
        <taxon>Eukaryota</taxon>
        <taxon>Sar</taxon>
        <taxon>Alveolata</taxon>
        <taxon>Dinophyceae</taxon>
        <taxon>Suessiales</taxon>
        <taxon>Symbiodiniaceae</taxon>
        <taxon>Cladocopium</taxon>
    </lineage>
</organism>
<evidence type="ECO:0000256" key="6">
    <source>
        <dbReference type="ARBA" id="ARBA00023054"/>
    </source>
</evidence>
<dbReference type="GO" id="GO:0005930">
    <property type="term" value="C:axoneme"/>
    <property type="evidence" value="ECO:0007669"/>
    <property type="project" value="TreeGrafter"/>
</dbReference>
<comment type="caution">
    <text evidence="13">The sequence shown here is derived from an EMBL/GenBank/DDBJ whole genome shotgun (WGS) entry which is preliminary data.</text>
</comment>
<keyword evidence="6 10" id="KW-0175">Coiled coil</keyword>
<dbReference type="EMBL" id="CAMXCT030001281">
    <property type="protein sequence ID" value="CAL4775903.1"/>
    <property type="molecule type" value="Genomic_DNA"/>
</dbReference>
<dbReference type="AlphaFoldDB" id="A0A9P1CBT3"/>
<comment type="similarity">
    <text evidence="3">Belongs to the CFAP36 family.</text>
</comment>
<keyword evidence="7" id="KW-0969">Cilium</keyword>
<accession>A0A9P1CBT3</accession>
<evidence type="ECO:0000256" key="9">
    <source>
        <dbReference type="ARBA" id="ARBA00031593"/>
    </source>
</evidence>
<evidence type="ECO:0000256" key="2">
    <source>
        <dbReference type="ARBA" id="ARBA00004496"/>
    </source>
</evidence>
<evidence type="ECO:0000256" key="10">
    <source>
        <dbReference type="SAM" id="Coils"/>
    </source>
</evidence>
<gene>
    <name evidence="13" type="ORF">C1SCF055_LOCUS15739</name>
</gene>
<feature type="region of interest" description="Disordered" evidence="11">
    <location>
        <begin position="262"/>
        <end position="293"/>
    </location>
</feature>
<evidence type="ECO:0000256" key="8">
    <source>
        <dbReference type="ARBA" id="ARBA00023273"/>
    </source>
</evidence>
<keyword evidence="14" id="KW-0282">Flagellum</keyword>
<dbReference type="Pfam" id="PF11527">
    <property type="entry name" value="ARL2_Bind_BART"/>
    <property type="match status" value="1"/>
</dbReference>
<comment type="subcellular location">
    <subcellularLocation>
        <location evidence="1">Cell projection</location>
        <location evidence="1">Cilium</location>
    </subcellularLocation>
    <subcellularLocation>
        <location evidence="2">Cytoplasm</location>
    </subcellularLocation>
</comment>
<feature type="region of interest" description="Disordered" evidence="11">
    <location>
        <begin position="313"/>
        <end position="350"/>
    </location>
</feature>
<evidence type="ECO:0000313" key="13">
    <source>
        <dbReference type="EMBL" id="CAI3988591.1"/>
    </source>
</evidence>
<dbReference type="EMBL" id="CAMXCT020001281">
    <property type="protein sequence ID" value="CAL1141966.1"/>
    <property type="molecule type" value="Genomic_DNA"/>
</dbReference>
<evidence type="ECO:0000313" key="14">
    <source>
        <dbReference type="EMBL" id="CAL4775903.1"/>
    </source>
</evidence>
<dbReference type="Gene3D" id="1.20.1520.10">
    <property type="entry name" value="ADP-ribosylation factor-like 2-binding protein, domain"/>
    <property type="match status" value="1"/>
</dbReference>
<keyword evidence="5" id="KW-0963">Cytoplasm</keyword>
<keyword evidence="15" id="KW-1185">Reference proteome</keyword>
<feature type="compositionally biased region" description="Low complexity" evidence="11">
    <location>
        <begin position="336"/>
        <end position="346"/>
    </location>
</feature>
<dbReference type="PANTHER" id="PTHR21532">
    <property type="entry name" value="PHOSPHODIESTERASE HL"/>
    <property type="match status" value="1"/>
</dbReference>
<evidence type="ECO:0000256" key="4">
    <source>
        <dbReference type="ARBA" id="ARBA00021815"/>
    </source>
</evidence>
<evidence type="ECO:0000256" key="11">
    <source>
        <dbReference type="SAM" id="MobiDB-lite"/>
    </source>
</evidence>
<dbReference type="EMBL" id="CAMXCT010001281">
    <property type="protein sequence ID" value="CAI3988591.1"/>
    <property type="molecule type" value="Genomic_DNA"/>
</dbReference>
<evidence type="ECO:0000259" key="12">
    <source>
        <dbReference type="Pfam" id="PF11527"/>
    </source>
</evidence>
<dbReference type="GO" id="GO:0097546">
    <property type="term" value="C:ciliary base"/>
    <property type="evidence" value="ECO:0007669"/>
    <property type="project" value="TreeGrafter"/>
</dbReference>
<keyword evidence="8" id="KW-0966">Cell projection</keyword>
<protein>
    <recommendedName>
        <fullName evidence="4">Cilia- and flagella-associated protein 36</fullName>
    </recommendedName>
    <alternativeName>
        <fullName evidence="9">Coiled-coil domain-containing protein 104</fullName>
    </alternativeName>
</protein>
<dbReference type="OrthoDB" id="272687at2759"/>
<sequence>MENSYWLSDYVLGILKSPTWLVPTMDFIDQKAILFDETEESTHEQMQCHRDFQELVTSLFLAHLAEVSISEEQFEAFMEVGLSSGAVHRALAEQLLSVDDFLSFKAMMCKHNADLCREVVTVEEAVDPTSPALSGLVSDVVRSSLESGLDEWQLYDVQRWEGSGRKSSEEAEEARRKREEAELQQAIALSLSIEEERLRQLAQEEAPAALPESAGFISAPICHLLPKPFPESAPATTLAPPRLVQVEPMKIAKKPWGFTSAPLMLRPHHAPPAPPPPPPEPEPAAQAAPVPRLPGRAGFLSSPLCIVPPKPRVLVQPSESAPPPPPEDSDGDCDSPKSPGSPLSPGTLAPLNHYRSNLRLWKHRASLAVEPVPEAVKEARRSRIMSDERLRADSATSDISPEDRLRRQEHLRRQRDLLLGKRMKEREEQLQDFARRGGSREDQAAAARRLVAELSGAPPATASQLTPEVATQMRQALTRQLLQSLASSMHSDAATLEDQLNQLEHMRWT</sequence>
<dbReference type="PROSITE" id="PS50330">
    <property type="entry name" value="UIM"/>
    <property type="match status" value="1"/>
</dbReference>
<proteinExistence type="inferred from homology"/>